<protein>
    <recommendedName>
        <fullName evidence="11">C2H2-type domain-containing protein</fullName>
    </recommendedName>
</protein>
<dbReference type="PANTHER" id="PTHR47257:SF1">
    <property type="entry name" value="PH-RESPONSE TRANSCRIPTION FACTOR PACC_RIM101"/>
    <property type="match status" value="1"/>
</dbReference>
<evidence type="ECO:0000256" key="9">
    <source>
        <dbReference type="PROSITE-ProRule" id="PRU00042"/>
    </source>
</evidence>
<feature type="domain" description="C2H2-type" evidence="11">
    <location>
        <begin position="6"/>
        <end position="36"/>
    </location>
</feature>
<feature type="region of interest" description="Disordered" evidence="10">
    <location>
        <begin position="150"/>
        <end position="191"/>
    </location>
</feature>
<evidence type="ECO:0000256" key="5">
    <source>
        <dbReference type="ARBA" id="ARBA00022771"/>
    </source>
</evidence>
<evidence type="ECO:0000313" key="13">
    <source>
        <dbReference type="Proteomes" id="UP001448207"/>
    </source>
</evidence>
<comment type="similarity">
    <text evidence="8">Belongs to the pacC/RIM101 family.</text>
</comment>
<feature type="compositionally biased region" description="Polar residues" evidence="10">
    <location>
        <begin position="121"/>
        <end position="130"/>
    </location>
</feature>
<evidence type="ECO:0000256" key="6">
    <source>
        <dbReference type="ARBA" id="ARBA00022833"/>
    </source>
</evidence>
<feature type="compositionally biased region" description="Polar residues" evidence="10">
    <location>
        <begin position="150"/>
        <end position="184"/>
    </location>
</feature>
<feature type="domain" description="C2H2-type" evidence="11">
    <location>
        <begin position="72"/>
        <end position="99"/>
    </location>
</feature>
<evidence type="ECO:0000256" key="1">
    <source>
        <dbReference type="ARBA" id="ARBA00004123"/>
    </source>
</evidence>
<dbReference type="InterPro" id="IPR036236">
    <property type="entry name" value="Znf_C2H2_sf"/>
</dbReference>
<evidence type="ECO:0000256" key="7">
    <source>
        <dbReference type="ARBA" id="ARBA00023242"/>
    </source>
</evidence>
<dbReference type="SMART" id="SM00355">
    <property type="entry name" value="ZnF_C2H2"/>
    <property type="match status" value="3"/>
</dbReference>
<accession>A0ABR3B8K2</accession>
<reference evidence="12 13" key="1">
    <citation type="submission" date="2024-04" db="EMBL/GenBank/DDBJ databases">
        <title>Symmetric and asymmetric DNA N6-adenine methylation regulates different biological responses in Mucorales.</title>
        <authorList>
            <consortium name="Lawrence Berkeley National Laboratory"/>
            <person name="Lax C."/>
            <person name="Mondo S.J."/>
            <person name="Osorio-Concepcion M."/>
            <person name="Muszewska A."/>
            <person name="Corrochano-Luque M."/>
            <person name="Gutierrez G."/>
            <person name="Riley R."/>
            <person name="Lipzen A."/>
            <person name="Guo J."/>
            <person name="Hundley H."/>
            <person name="Amirebrahimi M."/>
            <person name="Ng V."/>
            <person name="Lorenzo-Gutierrez D."/>
            <person name="Binder U."/>
            <person name="Yang J."/>
            <person name="Song Y."/>
            <person name="Canovas D."/>
            <person name="Navarro E."/>
            <person name="Freitag M."/>
            <person name="Gabaldon T."/>
            <person name="Grigoriev I.V."/>
            <person name="Corrochano L.M."/>
            <person name="Nicolas F.E."/>
            <person name="Garre V."/>
        </authorList>
    </citation>
    <scope>NUCLEOTIDE SEQUENCE [LARGE SCALE GENOMIC DNA]</scope>
    <source>
        <strain evidence="12 13">L51</strain>
    </source>
</reference>
<feature type="compositionally biased region" description="Basic and acidic residues" evidence="10">
    <location>
        <begin position="85"/>
        <end position="100"/>
    </location>
</feature>
<feature type="domain" description="C2H2-type" evidence="11">
    <location>
        <begin position="42"/>
        <end position="71"/>
    </location>
</feature>
<keyword evidence="2" id="KW-0678">Repressor</keyword>
<dbReference type="Pfam" id="PF00096">
    <property type="entry name" value="zf-C2H2"/>
    <property type="match status" value="1"/>
</dbReference>
<sequence>MPRTRNSCRWNDCNLVFNNVDDLFEHLSDTHVGRKSTNNLCLQCHWNDCGATAAKRDHLTSHLRVHLPLKPHPCTICKKPFKRPQDLKKHERTHTLEHKSTLRSKQPGYKAVRRRRARPQLSITDSATATSPSLSPSSLLLPCIGEKYTDQQTSTSEQNSMSSHSCYTSMNTDNSSEINPSRNPTSHDKDSIFRSVGQSTKLHDPLKELLEDVLYNSTISPNYDNDMMQRLDSISNVVKHQDTNWSMQVNRPEDINVLQAWLEQLSANIQTNSCIYPDILSSPNQQDTFDTPLSLPGMMNNVDFDTSLYSNLDKSTSEKSGAPCWSWEPTPEITCLAPSDLSIYPSAISNESPDVSLPSSMFCDEEYLPVSAKFWNTRPRDVGPSYFDQYNMLPAEEPSLSEPIDFKTPSSSHPLPSEQYPYINTNITIKEEHSPYEAKVEPLSCQIKKDVLQSINLFNSPGDFTSHKSKAVERPVKPTENVAEVKVSPKALQIEIKKEPPSTTHSPGLFDILTDEPDSLDSGCSKCRSSPGSLLSSRRSSLSESYSPKSCCSCASKEESPATGDTSPYALLVNLLRDMSCHEEDETQKRLRHAHIVDQLWEAAVRSEVRQREHKTQERLVQAI</sequence>
<comment type="subcellular location">
    <subcellularLocation>
        <location evidence="1">Nucleus</location>
    </subcellularLocation>
</comment>
<dbReference type="PROSITE" id="PS50157">
    <property type="entry name" value="ZINC_FINGER_C2H2_2"/>
    <property type="match status" value="3"/>
</dbReference>
<feature type="region of interest" description="Disordered" evidence="10">
    <location>
        <begin position="85"/>
        <end position="135"/>
    </location>
</feature>
<gene>
    <name evidence="12" type="ORF">J3Q64DRAFT_1726880</name>
</gene>
<evidence type="ECO:0000259" key="11">
    <source>
        <dbReference type="PROSITE" id="PS50157"/>
    </source>
</evidence>
<dbReference type="PANTHER" id="PTHR47257">
    <property type="entry name" value="PH-RESPONSE TRANSCRIPTION FACTOR PACC/RIM101"/>
    <property type="match status" value="1"/>
</dbReference>
<name>A0ABR3B8K2_PHYBL</name>
<evidence type="ECO:0000256" key="10">
    <source>
        <dbReference type="SAM" id="MobiDB-lite"/>
    </source>
</evidence>
<dbReference type="EMBL" id="JBCLYO010000003">
    <property type="protein sequence ID" value="KAL0092077.1"/>
    <property type="molecule type" value="Genomic_DNA"/>
</dbReference>
<keyword evidence="13" id="KW-1185">Reference proteome</keyword>
<keyword evidence="5 9" id="KW-0863">Zinc-finger</keyword>
<keyword evidence="3" id="KW-0479">Metal-binding</keyword>
<dbReference type="PROSITE" id="PS00028">
    <property type="entry name" value="ZINC_FINGER_C2H2_1"/>
    <property type="match status" value="2"/>
</dbReference>
<keyword evidence="6" id="KW-0862">Zinc</keyword>
<evidence type="ECO:0000313" key="12">
    <source>
        <dbReference type="EMBL" id="KAL0092077.1"/>
    </source>
</evidence>
<dbReference type="Proteomes" id="UP001448207">
    <property type="component" value="Unassembled WGS sequence"/>
</dbReference>
<organism evidence="12 13">
    <name type="scientific">Phycomyces blakesleeanus</name>
    <dbReference type="NCBI Taxonomy" id="4837"/>
    <lineage>
        <taxon>Eukaryota</taxon>
        <taxon>Fungi</taxon>
        <taxon>Fungi incertae sedis</taxon>
        <taxon>Mucoromycota</taxon>
        <taxon>Mucoromycotina</taxon>
        <taxon>Mucoromycetes</taxon>
        <taxon>Mucorales</taxon>
        <taxon>Phycomycetaceae</taxon>
        <taxon>Phycomyces</taxon>
    </lineage>
</organism>
<evidence type="ECO:0000256" key="2">
    <source>
        <dbReference type="ARBA" id="ARBA00022491"/>
    </source>
</evidence>
<comment type="caution">
    <text evidence="12">The sequence shown here is derived from an EMBL/GenBank/DDBJ whole genome shotgun (WGS) entry which is preliminary data.</text>
</comment>
<keyword evidence="4" id="KW-0677">Repeat</keyword>
<dbReference type="InterPro" id="IPR050806">
    <property type="entry name" value="pacC/RIM101"/>
</dbReference>
<keyword evidence="7" id="KW-0539">Nucleus</keyword>
<evidence type="ECO:0000256" key="3">
    <source>
        <dbReference type="ARBA" id="ARBA00022723"/>
    </source>
</evidence>
<dbReference type="SUPFAM" id="SSF57667">
    <property type="entry name" value="beta-beta-alpha zinc fingers"/>
    <property type="match status" value="2"/>
</dbReference>
<dbReference type="Gene3D" id="3.30.160.60">
    <property type="entry name" value="Classic Zinc Finger"/>
    <property type="match status" value="2"/>
</dbReference>
<dbReference type="InterPro" id="IPR013087">
    <property type="entry name" value="Znf_C2H2_type"/>
</dbReference>
<evidence type="ECO:0000256" key="8">
    <source>
        <dbReference type="ARBA" id="ARBA00038089"/>
    </source>
</evidence>
<proteinExistence type="inferred from homology"/>
<evidence type="ECO:0000256" key="4">
    <source>
        <dbReference type="ARBA" id="ARBA00022737"/>
    </source>
</evidence>